<evidence type="ECO:0000259" key="2">
    <source>
        <dbReference type="Pfam" id="PF09967"/>
    </source>
</evidence>
<feature type="region of interest" description="Disordered" evidence="1">
    <location>
        <begin position="163"/>
        <end position="191"/>
    </location>
</feature>
<evidence type="ECO:0000256" key="1">
    <source>
        <dbReference type="SAM" id="MobiDB-lite"/>
    </source>
</evidence>
<dbReference type="InterPro" id="IPR018698">
    <property type="entry name" value="VWA-like_dom"/>
</dbReference>
<dbReference type="EMBL" id="DSIY01000278">
    <property type="protein sequence ID" value="HEG92156.1"/>
    <property type="molecule type" value="Genomic_DNA"/>
</dbReference>
<dbReference type="CDD" id="cd00198">
    <property type="entry name" value="vWFA"/>
    <property type="match status" value="1"/>
</dbReference>
<dbReference type="Pfam" id="PF13203">
    <property type="entry name" value="DUF2201_N"/>
    <property type="match status" value="1"/>
</dbReference>
<accession>A0A831X1Z3</accession>
<evidence type="ECO:0008006" key="5">
    <source>
        <dbReference type="Google" id="ProtNLM"/>
    </source>
</evidence>
<dbReference type="SUPFAM" id="SSF53300">
    <property type="entry name" value="vWA-like"/>
    <property type="match status" value="1"/>
</dbReference>
<gene>
    <name evidence="4" type="ORF">ENP34_12075</name>
</gene>
<reference evidence="4" key="1">
    <citation type="journal article" date="2020" name="mSystems">
        <title>Genome- and Community-Level Interaction Insights into Carbon Utilization and Element Cycling Functions of Hydrothermarchaeota in Hydrothermal Sediment.</title>
        <authorList>
            <person name="Zhou Z."/>
            <person name="Liu Y."/>
            <person name="Xu W."/>
            <person name="Pan J."/>
            <person name="Luo Z.H."/>
            <person name="Li M."/>
        </authorList>
    </citation>
    <scope>NUCLEOTIDE SEQUENCE [LARGE SCALE GENOMIC DNA]</scope>
    <source>
        <strain evidence="4">SpSt-210</strain>
    </source>
</reference>
<proteinExistence type="predicted"/>
<evidence type="ECO:0000259" key="3">
    <source>
        <dbReference type="Pfam" id="PF13203"/>
    </source>
</evidence>
<feature type="domain" description="Putative metallopeptidase" evidence="3">
    <location>
        <begin position="7"/>
        <end position="269"/>
    </location>
</feature>
<feature type="domain" description="VWA-like" evidence="2">
    <location>
        <begin position="278"/>
        <end position="398"/>
    </location>
</feature>
<name>A0A831X1Z3_9BACT</name>
<dbReference type="InterPro" id="IPR036465">
    <property type="entry name" value="vWFA_dom_sf"/>
</dbReference>
<protein>
    <recommendedName>
        <fullName evidence="5">Metal-dependent peptidase</fullName>
    </recommendedName>
</protein>
<evidence type="ECO:0000313" key="4">
    <source>
        <dbReference type="EMBL" id="HEG92156.1"/>
    </source>
</evidence>
<dbReference type="InterPro" id="IPR025154">
    <property type="entry name" value="Put_metallopeptidase_dom"/>
</dbReference>
<dbReference type="PANTHER" id="PTHR38730">
    <property type="entry name" value="SLL7028 PROTEIN"/>
    <property type="match status" value="1"/>
</dbReference>
<dbReference type="PANTHER" id="PTHR38730:SF1">
    <property type="entry name" value="SLL7028 PROTEIN"/>
    <property type="match status" value="1"/>
</dbReference>
<sequence length="401" mass="43796">MSAHRLLEAARFRLCLRYPFIARAVFAMTPVFTGNIPAAIGVDRNWRLFVNPDLIDGWSVEHAETVLYHEVLHLILDHAGRADALGIEPHNARAWNCAADAEINDDIRAEGFTFPPVPWRMPDGQVVHGPPVFPEALGQPPGLLAETYYHALPTVTISFPGLGQEGSGVTGSPADWEPTSPSTDLPDGLPSASTEIVRRAVAEEVRRAAGRIPGCLERWAAAYLAPRIDWRQALRVAIRRAIATGQGQVDYRYDRPSRRQAATDVILPRLRAPIPKVLLVFDTSGSIDDTTLHHALAEIEAVVRALGTAVDVATGDAELQTFQRGLFRADRVRARGGGGTDLGAVLQALERRGRWDVAVVFTDGETPWPERRPLPCPVLVVLPAASPQPPAWARVTRIPSE</sequence>
<dbReference type="Pfam" id="PF09967">
    <property type="entry name" value="DUF2201"/>
    <property type="match status" value="1"/>
</dbReference>
<dbReference type="AlphaFoldDB" id="A0A831X1Z3"/>
<comment type="caution">
    <text evidence="4">The sequence shown here is derived from an EMBL/GenBank/DDBJ whole genome shotgun (WGS) entry which is preliminary data.</text>
</comment>
<organism evidence="4">
    <name type="scientific">Thermorudis peleae</name>
    <dbReference type="NCBI Taxonomy" id="1382356"/>
    <lineage>
        <taxon>Bacteria</taxon>
        <taxon>Pseudomonadati</taxon>
        <taxon>Thermomicrobiota</taxon>
        <taxon>Thermomicrobia</taxon>
        <taxon>Thermomicrobia incertae sedis</taxon>
        <taxon>Thermorudis</taxon>
    </lineage>
</organism>